<evidence type="ECO:0000313" key="2">
    <source>
        <dbReference type="EMBL" id="KAG9191019.1"/>
    </source>
</evidence>
<feature type="region of interest" description="Disordered" evidence="1">
    <location>
        <begin position="1"/>
        <end position="28"/>
    </location>
</feature>
<evidence type="ECO:0000256" key="1">
    <source>
        <dbReference type="SAM" id="MobiDB-lite"/>
    </source>
</evidence>
<reference evidence="2" key="1">
    <citation type="submission" date="2021-07" db="EMBL/GenBank/DDBJ databases">
        <title>Genome Resource of American Ginseng Black Spot Pathogen Alternaria panax.</title>
        <authorList>
            <person name="Qiu C."/>
            <person name="Wang W."/>
            <person name="Liu Z."/>
        </authorList>
    </citation>
    <scope>NUCLEOTIDE SEQUENCE</scope>
    <source>
        <strain evidence="2">BNCC115425</strain>
    </source>
</reference>
<protein>
    <submittedName>
        <fullName evidence="2">Uncharacterized protein</fullName>
    </submittedName>
</protein>
<name>A0AAD4NPF5_9PLEO</name>
<keyword evidence="3" id="KW-1185">Reference proteome</keyword>
<dbReference type="EMBL" id="JAANER010000004">
    <property type="protein sequence ID" value="KAG9191019.1"/>
    <property type="molecule type" value="Genomic_DNA"/>
</dbReference>
<dbReference type="AlphaFoldDB" id="A0AAD4NPF5"/>
<comment type="caution">
    <text evidence="2">The sequence shown here is derived from an EMBL/GenBank/DDBJ whole genome shotgun (WGS) entry which is preliminary data.</text>
</comment>
<evidence type="ECO:0000313" key="3">
    <source>
        <dbReference type="Proteomes" id="UP001199106"/>
    </source>
</evidence>
<dbReference type="Proteomes" id="UP001199106">
    <property type="component" value="Unassembled WGS sequence"/>
</dbReference>
<organism evidence="2 3">
    <name type="scientific">Alternaria panax</name>
    <dbReference type="NCBI Taxonomy" id="48097"/>
    <lineage>
        <taxon>Eukaryota</taxon>
        <taxon>Fungi</taxon>
        <taxon>Dikarya</taxon>
        <taxon>Ascomycota</taxon>
        <taxon>Pezizomycotina</taxon>
        <taxon>Dothideomycetes</taxon>
        <taxon>Pleosporomycetidae</taxon>
        <taxon>Pleosporales</taxon>
        <taxon>Pleosporineae</taxon>
        <taxon>Pleosporaceae</taxon>
        <taxon>Alternaria</taxon>
        <taxon>Alternaria sect. Panax</taxon>
    </lineage>
</organism>
<proteinExistence type="predicted"/>
<gene>
    <name evidence="2" type="ORF">G6011_09107</name>
</gene>
<sequence>MVPSTPVAETTTAATRGPIQPDGRVRPSSLPAQCAVSAEVNGNGLTVIAMQTHCSNLNCVGTWATKEECQRIGAPMDSA</sequence>
<accession>A0AAD4NPF5</accession>